<dbReference type="InterPro" id="IPR043128">
    <property type="entry name" value="Rev_trsase/Diguanyl_cyclase"/>
</dbReference>
<evidence type="ECO:0000313" key="3">
    <source>
        <dbReference type="Proteomes" id="UP000789901"/>
    </source>
</evidence>
<name>A0ABM8W266_GIGMA</name>
<proteinExistence type="predicted"/>
<dbReference type="InterPro" id="IPR043502">
    <property type="entry name" value="DNA/RNA_pol_sf"/>
</dbReference>
<accession>A0ABM8W266</accession>
<dbReference type="EMBL" id="CAJVQB010000760">
    <property type="protein sequence ID" value="CAG8505879.1"/>
    <property type="molecule type" value="Genomic_DNA"/>
</dbReference>
<gene>
    <name evidence="2" type="ORF">GMARGA_LOCUS2433</name>
</gene>
<dbReference type="SUPFAM" id="SSF56672">
    <property type="entry name" value="DNA/RNA polymerases"/>
    <property type="match status" value="1"/>
</dbReference>
<evidence type="ECO:0000259" key="1">
    <source>
        <dbReference type="Pfam" id="PF17919"/>
    </source>
</evidence>
<organism evidence="2 3">
    <name type="scientific">Gigaspora margarita</name>
    <dbReference type="NCBI Taxonomy" id="4874"/>
    <lineage>
        <taxon>Eukaryota</taxon>
        <taxon>Fungi</taxon>
        <taxon>Fungi incertae sedis</taxon>
        <taxon>Mucoromycota</taxon>
        <taxon>Glomeromycotina</taxon>
        <taxon>Glomeromycetes</taxon>
        <taxon>Diversisporales</taxon>
        <taxon>Gigasporaceae</taxon>
        <taxon>Gigaspora</taxon>
    </lineage>
</organism>
<keyword evidence="3" id="KW-1185">Reference proteome</keyword>
<reference evidence="2 3" key="1">
    <citation type="submission" date="2021-06" db="EMBL/GenBank/DDBJ databases">
        <authorList>
            <person name="Kallberg Y."/>
            <person name="Tangrot J."/>
            <person name="Rosling A."/>
        </authorList>
    </citation>
    <scope>NUCLEOTIDE SEQUENCE [LARGE SCALE GENOMIC DNA]</scope>
    <source>
        <strain evidence="2 3">120-4 pot B 10/14</strain>
    </source>
</reference>
<dbReference type="Proteomes" id="UP000789901">
    <property type="component" value="Unassembled WGS sequence"/>
</dbReference>
<dbReference type="Gene3D" id="3.30.70.270">
    <property type="match status" value="1"/>
</dbReference>
<sequence length="289" mass="33409">MTSNIQPYSIISDLQNKKANIISSHTFSLDSSSSGCVVLTNFLKELNIAIDHPFMAVIIGVHAKVNKKPEEDLSISEEVTKSKINKSNSNEEYENEVLRHKVDIYIFVKGLEYETIYQNEEKEKEDFNLEPMTTQHEVYIEDGPQVKQKFYFMSKSEYEFIKTKIQHIEKAVPGKVKVRTVKEFPLPKTLRAHRGFLELASFYRRFMKDFAKIAALLLKMMLVTVPVLVHSNDNKEYILYTNTLHLSLRAVLAQPEEHKKEHVNEYSSRSTSIGKSNYVIIELECIAVR</sequence>
<comment type="caution">
    <text evidence="2">The sequence shown here is derived from an EMBL/GenBank/DDBJ whole genome shotgun (WGS) entry which is preliminary data.</text>
</comment>
<protein>
    <submittedName>
        <fullName evidence="2">8538_t:CDS:1</fullName>
    </submittedName>
</protein>
<dbReference type="PANTHER" id="PTHR34072:SF49">
    <property type="entry name" value="RIBONUCLEASE H"/>
    <property type="match status" value="1"/>
</dbReference>
<evidence type="ECO:0000313" key="2">
    <source>
        <dbReference type="EMBL" id="CAG8505879.1"/>
    </source>
</evidence>
<feature type="domain" description="Reverse transcriptase/retrotransposon-derived protein RNase H-like" evidence="1">
    <location>
        <begin position="217"/>
        <end position="288"/>
    </location>
</feature>
<dbReference type="Pfam" id="PF17919">
    <property type="entry name" value="RT_RNaseH_2"/>
    <property type="match status" value="1"/>
</dbReference>
<dbReference type="PANTHER" id="PTHR34072">
    <property type="entry name" value="ENZYMATIC POLYPROTEIN-RELATED"/>
    <property type="match status" value="1"/>
</dbReference>
<dbReference type="InterPro" id="IPR041577">
    <property type="entry name" value="RT_RNaseH_2"/>
</dbReference>